<reference evidence="1" key="1">
    <citation type="submission" date="2020-03" db="EMBL/GenBank/DDBJ databases">
        <title>Hybrid Assembly of Korean Phytophthora infestans isolates.</title>
        <authorList>
            <person name="Prokchorchik M."/>
            <person name="Lee Y."/>
            <person name="Seo J."/>
            <person name="Cho J.-H."/>
            <person name="Park Y.-E."/>
            <person name="Jang D.-C."/>
            <person name="Im J.-S."/>
            <person name="Choi J.-G."/>
            <person name="Park H.-J."/>
            <person name="Lee G.-B."/>
            <person name="Lee Y.-G."/>
            <person name="Hong S.-Y."/>
            <person name="Cho K."/>
            <person name="Sohn K.H."/>
        </authorList>
    </citation>
    <scope>NUCLEOTIDE SEQUENCE</scope>
    <source>
        <strain evidence="1">KR_2_A2</strain>
    </source>
</reference>
<gene>
    <name evidence="1" type="ORF">GN958_ATG10628</name>
</gene>
<accession>A0A8S9UGS7</accession>
<dbReference type="AlphaFoldDB" id="A0A8S9UGS7"/>
<proteinExistence type="predicted"/>
<feature type="non-terminal residue" evidence="1">
    <location>
        <position position="1"/>
    </location>
</feature>
<organism evidence="1 2">
    <name type="scientific">Phytophthora infestans</name>
    <name type="common">Potato late blight agent</name>
    <name type="synonym">Botrytis infestans</name>
    <dbReference type="NCBI Taxonomy" id="4787"/>
    <lineage>
        <taxon>Eukaryota</taxon>
        <taxon>Sar</taxon>
        <taxon>Stramenopiles</taxon>
        <taxon>Oomycota</taxon>
        <taxon>Peronosporomycetes</taxon>
        <taxon>Peronosporales</taxon>
        <taxon>Peronosporaceae</taxon>
        <taxon>Phytophthora</taxon>
    </lineage>
</organism>
<feature type="non-terminal residue" evidence="1">
    <location>
        <position position="235"/>
    </location>
</feature>
<name>A0A8S9UGS7_PHYIN</name>
<dbReference type="Proteomes" id="UP000704712">
    <property type="component" value="Unassembled WGS sequence"/>
</dbReference>
<dbReference type="EMBL" id="JAACNO010001486">
    <property type="protein sequence ID" value="KAF4140195.1"/>
    <property type="molecule type" value="Genomic_DNA"/>
</dbReference>
<evidence type="ECO:0000313" key="1">
    <source>
        <dbReference type="EMBL" id="KAF4140195.1"/>
    </source>
</evidence>
<protein>
    <submittedName>
        <fullName evidence="1">Uncharacterized protein</fullName>
    </submittedName>
</protein>
<sequence length="235" mass="26438">ESDTGERSASCTTTTAPEVRCCGRYSAAQGREHLPSLDTAAVGRSKGIMKVFDDIAIHRCLDQSFGLKKPGTAMRTRFTNRVTQYKTDQCQSMRKSGTVEEYAERKILHQNEAQRKEDQAYKQRGIVHSGELLRSLAMGEIASEKSVGQAGLNDGANSGCKRKITKRKRLDVVANGIPSVLLASEDEKAKFQYKMQRLQFEREQEDKNRLHATENAEKGRVHELQLECRRCQADE</sequence>
<evidence type="ECO:0000313" key="2">
    <source>
        <dbReference type="Proteomes" id="UP000704712"/>
    </source>
</evidence>
<comment type="caution">
    <text evidence="1">The sequence shown here is derived from an EMBL/GenBank/DDBJ whole genome shotgun (WGS) entry which is preliminary data.</text>
</comment>